<evidence type="ECO:0000313" key="2">
    <source>
        <dbReference type="EMBL" id="NMV36917.1"/>
    </source>
</evidence>
<accession>A0A848NUS6</accession>
<reference evidence="2 3" key="1">
    <citation type="submission" date="2020-04" db="EMBL/GenBank/DDBJ databases">
        <title>Ralstonia insidiosa genome sequencing and assembly.</title>
        <authorList>
            <person name="Martins R.C.R."/>
            <person name="Perdigao-Neto L.V."/>
            <person name="Levin A.S.S."/>
            <person name="Costa S.F."/>
        </authorList>
    </citation>
    <scope>NUCLEOTIDE SEQUENCE [LARGE SCALE GENOMIC DNA]</scope>
    <source>
        <strain evidence="2 3">5047</strain>
    </source>
</reference>
<feature type="region of interest" description="Disordered" evidence="1">
    <location>
        <begin position="675"/>
        <end position="695"/>
    </location>
</feature>
<feature type="compositionally biased region" description="Low complexity" evidence="1">
    <location>
        <begin position="477"/>
        <end position="509"/>
    </location>
</feature>
<name>A0A848NUS6_9RALS</name>
<proteinExistence type="predicted"/>
<dbReference type="Gene3D" id="1.10.530.10">
    <property type="match status" value="1"/>
</dbReference>
<dbReference type="InterPro" id="IPR023346">
    <property type="entry name" value="Lysozyme-like_dom_sf"/>
</dbReference>
<evidence type="ECO:0008006" key="4">
    <source>
        <dbReference type="Google" id="ProtNLM"/>
    </source>
</evidence>
<evidence type="ECO:0000313" key="3">
    <source>
        <dbReference type="Proteomes" id="UP000575469"/>
    </source>
</evidence>
<feature type="compositionally biased region" description="Polar residues" evidence="1">
    <location>
        <begin position="510"/>
        <end position="521"/>
    </location>
</feature>
<feature type="region of interest" description="Disordered" evidence="1">
    <location>
        <begin position="477"/>
        <end position="521"/>
    </location>
</feature>
<sequence length="1250" mass="129343">MPNGYSANAFPTSYKDAAYDQADQSAAAAVGIPAQWLTNIRTKGEKSNANQISGANAATPYQIIPATRDAIIKQTGVDPYLSPQAAAYGAAYLLKQSLDRNGGNPILATAEYHGGTDRDAWGPKTMAYVKRVTGASPNNASATPSWGDAQAGGQGAYQLQPAPTVTAAPGSGESGPSPLEQLFNAYQTGKMTPDDARAFEQDVQGGRIVLPAGMGVKAAQPTQSQPSGAPVAPPQLVDAFNSGRMSDADAIQFQHDVKNGNLVLPPGANLTPPQPATASREGGIAARGYVEGLSQAIGQYYEKGKEIASMPLNAIKAIGQGGGIVNAADQLFGTHAADLLPHAQGPSPLAGVPNVVPANSPTIPETTNYVMDRAGLPTAQTDAEKVLRASAEGAGMLTVPVPGMALKAIPGMIAAGAAGGAVGEAVHQATGSPMLGMAANLLTTVLSPAAASRVMKVLANEVPNAAALTGRSEPTLQAQVTAQEAQAAPAAQQTSVSAAQQPAQSSAPSLTTQVNPGVPQVTSPSLAALQQERESLLPIAANAPSKGDPSLAKQISVLEQRTFDSVADRTRELQDQGMKFKDARSLAQKQIAGEMAAHQQMLGNLQNQMDAAQAGSRAVQRLGEIDRQISQTPATAAAQRSAISAAVDQAMQPVQQPVRASNVPEQAPAPHITEAASPVAQPSVDSTAASSSVNPAASPLSAAAQQFMSSEELAAQARKAVGAEGKPFGLDKQTARQVLATQGAPDAETLASAKRLGIEDNLQADHLTANQAYRELAQAIKSTPGSLARAEEMQGLQAVGQRAMQIIDAAGGSRDLSQLSSQIKGELMTTQQQLEQKAEGLYNALKQDVPSQTPAAAQNVLGFVEQRAADLGGAKNLSPIEKMIQAKLAPKEVPMTINGQQVRPSDVGMPTQYQQPTYTLLDDVRKAIGAGLRNQGPFKDADSGLLKALYANISEDQRSALSGVPGALEKFDAARAAVQMRKSVEDDLTSLFGKQLGDSVVGKLGTAMSALPKGDETKLIELLKSVPAGMRQQVTASGLAYAFGKATKNGELNFKAFADWMDGLKKNSAAFNAVMGNLPADTRTQLLDLAKVSRGISDATRESITTGRIMAAREELNAHADNMVGKVMNKAREAAVGHVGTAISAGAAHVAGPVGAGLSHAVISALSRGKPDVMKAADELIASPEFQQLAKEGTTPSAQTVKAAANSSAFRRFYDSARHATSANDPMTRQRWLMGLVGSAESASNSNTNR</sequence>
<evidence type="ECO:0000256" key="1">
    <source>
        <dbReference type="SAM" id="MobiDB-lite"/>
    </source>
</evidence>
<comment type="caution">
    <text evidence="2">The sequence shown here is derived from an EMBL/GenBank/DDBJ whole genome shotgun (WGS) entry which is preliminary data.</text>
</comment>
<organism evidence="2 3">
    <name type="scientific">Ralstonia insidiosa</name>
    <dbReference type="NCBI Taxonomy" id="190721"/>
    <lineage>
        <taxon>Bacteria</taxon>
        <taxon>Pseudomonadati</taxon>
        <taxon>Pseudomonadota</taxon>
        <taxon>Betaproteobacteria</taxon>
        <taxon>Burkholderiales</taxon>
        <taxon>Burkholderiaceae</taxon>
        <taxon>Ralstonia</taxon>
    </lineage>
</organism>
<dbReference type="EMBL" id="JABBZM010000002">
    <property type="protein sequence ID" value="NMV36917.1"/>
    <property type="molecule type" value="Genomic_DNA"/>
</dbReference>
<dbReference type="Proteomes" id="UP000575469">
    <property type="component" value="Unassembled WGS sequence"/>
</dbReference>
<gene>
    <name evidence="2" type="ORF">HGR00_03220</name>
</gene>
<dbReference type="SUPFAM" id="SSF53955">
    <property type="entry name" value="Lysozyme-like"/>
    <property type="match status" value="1"/>
</dbReference>
<protein>
    <recommendedName>
        <fullName evidence="4">Transglycosylase SLT domain-containing protein</fullName>
    </recommendedName>
</protein>
<dbReference type="AlphaFoldDB" id="A0A848NUS6"/>
<dbReference type="RefSeq" id="WP_169339206.1">
    <property type="nucleotide sequence ID" value="NZ_JABBZM010000002.1"/>
</dbReference>
<feature type="compositionally biased region" description="Low complexity" evidence="1">
    <location>
        <begin position="686"/>
        <end position="695"/>
    </location>
</feature>